<organism evidence="2 3">
    <name type="scientific">Glonium stellatum</name>
    <dbReference type="NCBI Taxonomy" id="574774"/>
    <lineage>
        <taxon>Eukaryota</taxon>
        <taxon>Fungi</taxon>
        <taxon>Dikarya</taxon>
        <taxon>Ascomycota</taxon>
        <taxon>Pezizomycotina</taxon>
        <taxon>Dothideomycetes</taxon>
        <taxon>Pleosporomycetidae</taxon>
        <taxon>Gloniales</taxon>
        <taxon>Gloniaceae</taxon>
        <taxon>Glonium</taxon>
    </lineage>
</organism>
<dbReference type="EMBL" id="KV749903">
    <property type="protein sequence ID" value="OCL07277.1"/>
    <property type="molecule type" value="Genomic_DNA"/>
</dbReference>
<evidence type="ECO:0000256" key="1">
    <source>
        <dbReference type="SAM" id="MobiDB-lite"/>
    </source>
</evidence>
<gene>
    <name evidence="2" type="ORF">AOQ84DRAFT_61975</name>
</gene>
<dbReference type="AlphaFoldDB" id="A0A8E2JS15"/>
<dbReference type="Proteomes" id="UP000250140">
    <property type="component" value="Unassembled WGS sequence"/>
</dbReference>
<sequence>MAQHGADGVQTPSRSTRSRSVPGVPARHHWAGGQAGVVMAMQPLHTASHSAPRSTVCPARILTRSCGPRPSYPSSCSAHRDLPPHNLQAPRETQPMARRVTPQRPAWRPALEAGRASGAHGSSTDCPQRPGILGRQSTISAIRPTPAVGRLTLMLSPR</sequence>
<keyword evidence="3" id="KW-1185">Reference proteome</keyword>
<evidence type="ECO:0000313" key="2">
    <source>
        <dbReference type="EMBL" id="OCL07277.1"/>
    </source>
</evidence>
<feature type="region of interest" description="Disordered" evidence="1">
    <location>
        <begin position="68"/>
        <end position="158"/>
    </location>
</feature>
<accession>A0A8E2JS15</accession>
<protein>
    <submittedName>
        <fullName evidence="2">Uncharacterized protein</fullName>
    </submittedName>
</protein>
<proteinExistence type="predicted"/>
<reference evidence="2 3" key="1">
    <citation type="journal article" date="2016" name="Nat. Commun.">
        <title>Ectomycorrhizal ecology is imprinted in the genome of the dominant symbiotic fungus Cenococcum geophilum.</title>
        <authorList>
            <consortium name="DOE Joint Genome Institute"/>
            <person name="Peter M."/>
            <person name="Kohler A."/>
            <person name="Ohm R.A."/>
            <person name="Kuo A."/>
            <person name="Krutzmann J."/>
            <person name="Morin E."/>
            <person name="Arend M."/>
            <person name="Barry K.W."/>
            <person name="Binder M."/>
            <person name="Choi C."/>
            <person name="Clum A."/>
            <person name="Copeland A."/>
            <person name="Grisel N."/>
            <person name="Haridas S."/>
            <person name="Kipfer T."/>
            <person name="LaButti K."/>
            <person name="Lindquist E."/>
            <person name="Lipzen A."/>
            <person name="Maire R."/>
            <person name="Meier B."/>
            <person name="Mihaltcheva S."/>
            <person name="Molinier V."/>
            <person name="Murat C."/>
            <person name="Poggeler S."/>
            <person name="Quandt C.A."/>
            <person name="Sperisen C."/>
            <person name="Tritt A."/>
            <person name="Tisserant E."/>
            <person name="Crous P.W."/>
            <person name="Henrissat B."/>
            <person name="Nehls U."/>
            <person name="Egli S."/>
            <person name="Spatafora J.W."/>
            <person name="Grigoriev I.V."/>
            <person name="Martin F.M."/>
        </authorList>
    </citation>
    <scope>NUCLEOTIDE SEQUENCE [LARGE SCALE GENOMIC DNA]</scope>
    <source>
        <strain evidence="2 3">CBS 207.34</strain>
    </source>
</reference>
<evidence type="ECO:0000313" key="3">
    <source>
        <dbReference type="Proteomes" id="UP000250140"/>
    </source>
</evidence>
<feature type="region of interest" description="Disordered" evidence="1">
    <location>
        <begin position="1"/>
        <end position="29"/>
    </location>
</feature>
<name>A0A8E2JS15_9PEZI</name>